<feature type="transmembrane region" description="Helical" evidence="2">
    <location>
        <begin position="20"/>
        <end position="39"/>
    </location>
</feature>
<name>A0A0M0F520_CELCE</name>
<gene>
    <name evidence="3" type="ORF">M768_13860</name>
</gene>
<protein>
    <submittedName>
        <fullName evidence="3">Uncharacterized protein</fullName>
    </submittedName>
</protein>
<dbReference type="EMBL" id="ATNL01000011">
    <property type="protein sequence ID" value="KON72588.1"/>
    <property type="molecule type" value="Genomic_DNA"/>
</dbReference>
<reference evidence="3 4" key="1">
    <citation type="journal article" date="2015" name="Sci. Rep.">
        <title>Functional and structural properties of a novel cellulosome-like multienzyme complex: efficient glycoside hydrolysis of water-insoluble 7-xylosyl-10-deacetylpaclitaxel.</title>
        <authorList>
            <person name="Dou T.Y."/>
            <person name="Luan H.W."/>
            <person name="Ge G.B."/>
            <person name="Dong M.M."/>
            <person name="Zou H.F."/>
            <person name="He Y.Q."/>
            <person name="Cui P."/>
            <person name="Wang J.Y."/>
            <person name="Hao D.C."/>
            <person name="Yang S.L."/>
            <person name="Yang L."/>
        </authorList>
    </citation>
    <scope>NUCLEOTIDE SEQUENCE [LARGE SCALE GENOMIC DNA]</scope>
    <source>
        <strain evidence="3 4">F16</strain>
    </source>
</reference>
<comment type="caution">
    <text evidence="3">The sequence shown here is derived from an EMBL/GenBank/DDBJ whole genome shotgun (WGS) entry which is preliminary data.</text>
</comment>
<organism evidence="3 4">
    <name type="scientific">Cellulosimicrobium cellulans F16</name>
    <dbReference type="NCBI Taxonomy" id="1350482"/>
    <lineage>
        <taxon>Bacteria</taxon>
        <taxon>Bacillati</taxon>
        <taxon>Actinomycetota</taxon>
        <taxon>Actinomycetes</taxon>
        <taxon>Micrococcales</taxon>
        <taxon>Promicromonosporaceae</taxon>
        <taxon>Cellulosimicrobium</taxon>
    </lineage>
</organism>
<dbReference type="RefSeq" id="WP_053371105.1">
    <property type="nucleotide sequence ID" value="NZ_KQ435292.1"/>
</dbReference>
<evidence type="ECO:0000313" key="3">
    <source>
        <dbReference type="EMBL" id="KON72588.1"/>
    </source>
</evidence>
<dbReference type="AlphaFoldDB" id="A0A0M0F520"/>
<keyword evidence="2" id="KW-0472">Membrane</keyword>
<keyword evidence="4" id="KW-1185">Reference proteome</keyword>
<keyword evidence="2" id="KW-0812">Transmembrane</keyword>
<evidence type="ECO:0000256" key="2">
    <source>
        <dbReference type="SAM" id="Phobius"/>
    </source>
</evidence>
<keyword evidence="2" id="KW-1133">Transmembrane helix</keyword>
<dbReference type="PATRIC" id="fig|1350482.3.peg.3108"/>
<dbReference type="Proteomes" id="UP000037387">
    <property type="component" value="Unassembled WGS sequence"/>
</dbReference>
<proteinExistence type="predicted"/>
<evidence type="ECO:0000313" key="4">
    <source>
        <dbReference type="Proteomes" id="UP000037387"/>
    </source>
</evidence>
<feature type="region of interest" description="Disordered" evidence="1">
    <location>
        <begin position="55"/>
        <end position="80"/>
    </location>
</feature>
<sequence>MNPFPIDVIIAPNDPNGWDIATAIGTVGAVVVALVLGLVEQTRAGRRQKDELARLEAERDEEREGRRQAEEAESRRHAEEHARQVAIWGKRWAAATRTEPGGVTHEATFANYSRWPVFDLYFGLIWTDDGRFQQVAGRDILMPGEERNMMSGTAIVETHSRQSVIALHFRDLNGRWWFRTESGELYSAVRYPELLPCAVPELIRPTQ</sequence>
<accession>A0A0M0F520</accession>
<evidence type="ECO:0000256" key="1">
    <source>
        <dbReference type="SAM" id="MobiDB-lite"/>
    </source>
</evidence>